<sequence length="285" mass="31039">MGSIENTSVLVLLCLVVGVQSDSHLSCPKRWYAGYFVKLTCEYSKASVNQKCAPNSLTKTHFLRNTSIQCSVPQEAYGKCLASDPSYPPSPCWCQQSATHFKTLYQFRVDHWKHAGSWQCQSSCSDTSGKITQLKMTQESSCTGVTILGDPCDYKKCGIGTCAYPDSSDNTNVMCICPEGYTYPDCGPCPLCDCHGNCNTAKSCWVCVLTMVIVVILALGSVGMVLFMRFKSKRQGASTSSKASVDWAKGSSRKGSNISKTPFARKNSKGSQYQSSVQWGNTTAI</sequence>
<keyword evidence="3" id="KW-0732">Signal</keyword>
<comment type="caution">
    <text evidence="4">The sequence shown here is derived from an EMBL/GenBank/DDBJ whole genome shotgun (WGS) entry which is preliminary data.</text>
</comment>
<organism evidence="4 5">
    <name type="scientific">Littorina saxatilis</name>
    <dbReference type="NCBI Taxonomy" id="31220"/>
    <lineage>
        <taxon>Eukaryota</taxon>
        <taxon>Metazoa</taxon>
        <taxon>Spiralia</taxon>
        <taxon>Lophotrochozoa</taxon>
        <taxon>Mollusca</taxon>
        <taxon>Gastropoda</taxon>
        <taxon>Caenogastropoda</taxon>
        <taxon>Littorinimorpha</taxon>
        <taxon>Littorinoidea</taxon>
        <taxon>Littorinidae</taxon>
        <taxon>Littorina</taxon>
    </lineage>
</organism>
<evidence type="ECO:0000313" key="5">
    <source>
        <dbReference type="Proteomes" id="UP001374579"/>
    </source>
</evidence>
<evidence type="ECO:0008006" key="6">
    <source>
        <dbReference type="Google" id="ProtNLM"/>
    </source>
</evidence>
<evidence type="ECO:0000256" key="2">
    <source>
        <dbReference type="SAM" id="Phobius"/>
    </source>
</evidence>
<accession>A0AAN9GS30</accession>
<keyword evidence="5" id="KW-1185">Reference proteome</keyword>
<evidence type="ECO:0000256" key="3">
    <source>
        <dbReference type="SAM" id="SignalP"/>
    </source>
</evidence>
<feature type="signal peptide" evidence="3">
    <location>
        <begin position="1"/>
        <end position="21"/>
    </location>
</feature>
<dbReference type="AlphaFoldDB" id="A0AAN9GS30"/>
<protein>
    <recommendedName>
        <fullName evidence="6">EGF-like domain-containing protein</fullName>
    </recommendedName>
</protein>
<dbReference type="Proteomes" id="UP001374579">
    <property type="component" value="Unassembled WGS sequence"/>
</dbReference>
<keyword evidence="2" id="KW-0472">Membrane</keyword>
<name>A0AAN9GS30_9CAEN</name>
<feature type="compositionally biased region" description="Polar residues" evidence="1">
    <location>
        <begin position="269"/>
        <end position="285"/>
    </location>
</feature>
<feature type="region of interest" description="Disordered" evidence="1">
    <location>
        <begin position="247"/>
        <end position="285"/>
    </location>
</feature>
<evidence type="ECO:0000313" key="4">
    <source>
        <dbReference type="EMBL" id="KAK7116765.1"/>
    </source>
</evidence>
<feature type="transmembrane region" description="Helical" evidence="2">
    <location>
        <begin position="208"/>
        <end position="228"/>
    </location>
</feature>
<proteinExistence type="predicted"/>
<evidence type="ECO:0000256" key="1">
    <source>
        <dbReference type="SAM" id="MobiDB-lite"/>
    </source>
</evidence>
<feature type="chain" id="PRO_5043047000" description="EGF-like domain-containing protein" evidence="3">
    <location>
        <begin position="22"/>
        <end position="285"/>
    </location>
</feature>
<dbReference type="EMBL" id="JBAMIC010000001">
    <property type="protein sequence ID" value="KAK7116765.1"/>
    <property type="molecule type" value="Genomic_DNA"/>
</dbReference>
<keyword evidence="2" id="KW-0812">Transmembrane</keyword>
<keyword evidence="2" id="KW-1133">Transmembrane helix</keyword>
<gene>
    <name evidence="4" type="ORF">V1264_002386</name>
</gene>
<reference evidence="4 5" key="1">
    <citation type="submission" date="2024-02" db="EMBL/GenBank/DDBJ databases">
        <title>Chromosome-scale genome assembly of the rough periwinkle Littorina saxatilis.</title>
        <authorList>
            <person name="De Jode A."/>
            <person name="Faria R."/>
            <person name="Formenti G."/>
            <person name="Sims Y."/>
            <person name="Smith T.P."/>
            <person name="Tracey A."/>
            <person name="Wood J.M.D."/>
            <person name="Zagrodzka Z.B."/>
            <person name="Johannesson K."/>
            <person name="Butlin R.K."/>
            <person name="Leder E.H."/>
        </authorList>
    </citation>
    <scope>NUCLEOTIDE SEQUENCE [LARGE SCALE GENOMIC DNA]</scope>
    <source>
        <strain evidence="4">Snail1</strain>
        <tissue evidence="4">Muscle</tissue>
    </source>
</reference>